<dbReference type="NCBIfam" id="NF005741">
    <property type="entry name" value="PRK07565.1"/>
    <property type="match status" value="1"/>
</dbReference>
<evidence type="ECO:0000256" key="6">
    <source>
        <dbReference type="ARBA" id="ARBA00023002"/>
    </source>
</evidence>
<dbReference type="GO" id="GO:0044205">
    <property type="term" value="P:'de novo' UMP biosynthetic process"/>
    <property type="evidence" value="ECO:0007669"/>
    <property type="project" value="UniProtKB-UniPathway"/>
</dbReference>
<dbReference type="Gene3D" id="3.20.20.70">
    <property type="entry name" value="Aldolase class I"/>
    <property type="match status" value="1"/>
</dbReference>
<protein>
    <submittedName>
        <fullName evidence="8">Dihydropyrimidine dehydrogenase [NADP+], similar to dihydroorotate dehydrogenase</fullName>
    </submittedName>
</protein>
<evidence type="ECO:0000259" key="7">
    <source>
        <dbReference type="Pfam" id="PF01180"/>
    </source>
</evidence>
<keyword evidence="3" id="KW-0285">Flavoprotein</keyword>
<feature type="domain" description="Dihydroorotate dehydrogenase catalytic" evidence="7">
    <location>
        <begin position="4"/>
        <end position="289"/>
    </location>
</feature>
<dbReference type="Pfam" id="PF01180">
    <property type="entry name" value="DHO_dh"/>
    <property type="match status" value="1"/>
</dbReference>
<dbReference type="AlphaFoldDB" id="A0A3B0V4S7"/>
<evidence type="ECO:0000313" key="8">
    <source>
        <dbReference type="EMBL" id="VAW27064.1"/>
    </source>
</evidence>
<sequence>MINLESRYMGLKLRNPIIAGSSGLTNCVENIIELEKNGIAAVVLKSLFEEQIHYSASDTLMQDEYANLYPEAEDYIRNYTAGNDVNTYLRLIENTKKAVAIPIIASINCISDTKWIDYAKKIEAAGADGLELNVAVLPSNPDKEGSENEKIYFDVTRDITKAIKIPVAIKLSYYFSGLAKTFTSLSWTGIKALVLFNRFYSPDIDIEHEELKSSFIFSSPSEIALPLRWIAMLSPIVKCDIAASTGIHDGTGLIKQLLAGADVVQIASVLYQKGFKEIGSMIEKLESWMDRHNYKSIDDFRGKLSVAKTENPAAYERIQFMKHFSGIE</sequence>
<evidence type="ECO:0000256" key="5">
    <source>
        <dbReference type="ARBA" id="ARBA00022975"/>
    </source>
</evidence>
<comment type="pathway">
    <text evidence="2">Pyrimidine metabolism; UMP biosynthesis via de novo pathway.</text>
</comment>
<dbReference type="GO" id="GO:0006207">
    <property type="term" value="P:'de novo' pyrimidine nucleobase biosynthetic process"/>
    <property type="evidence" value="ECO:0007669"/>
    <property type="project" value="TreeGrafter"/>
</dbReference>
<dbReference type="PANTHER" id="PTHR48109:SF3">
    <property type="entry name" value="SLL0744 PROTEIN"/>
    <property type="match status" value="1"/>
</dbReference>
<reference evidence="8" key="1">
    <citation type="submission" date="2018-06" db="EMBL/GenBank/DDBJ databases">
        <authorList>
            <person name="Zhirakovskaya E."/>
        </authorList>
    </citation>
    <scope>NUCLEOTIDE SEQUENCE</scope>
</reference>
<organism evidence="8">
    <name type="scientific">hydrothermal vent metagenome</name>
    <dbReference type="NCBI Taxonomy" id="652676"/>
    <lineage>
        <taxon>unclassified sequences</taxon>
        <taxon>metagenomes</taxon>
        <taxon>ecological metagenomes</taxon>
    </lineage>
</organism>
<dbReference type="GO" id="GO:0005737">
    <property type="term" value="C:cytoplasm"/>
    <property type="evidence" value="ECO:0007669"/>
    <property type="project" value="InterPro"/>
</dbReference>
<dbReference type="PANTHER" id="PTHR48109">
    <property type="entry name" value="DIHYDROOROTATE DEHYDROGENASE (QUINONE), MITOCHONDRIAL-RELATED"/>
    <property type="match status" value="1"/>
</dbReference>
<keyword evidence="5" id="KW-0665">Pyrimidine biosynthesis</keyword>
<dbReference type="SUPFAM" id="SSF51395">
    <property type="entry name" value="FMN-linked oxidoreductases"/>
    <property type="match status" value="1"/>
</dbReference>
<dbReference type="InterPro" id="IPR005720">
    <property type="entry name" value="Dihydroorotate_DH_cat"/>
</dbReference>
<dbReference type="EMBL" id="UOET01000075">
    <property type="protein sequence ID" value="VAW27064.1"/>
    <property type="molecule type" value="Genomic_DNA"/>
</dbReference>
<dbReference type="PIRSF" id="PIRSF000164">
    <property type="entry name" value="DHO_oxidase"/>
    <property type="match status" value="1"/>
</dbReference>
<dbReference type="GO" id="GO:0004152">
    <property type="term" value="F:dihydroorotate dehydrogenase activity"/>
    <property type="evidence" value="ECO:0007669"/>
    <property type="project" value="InterPro"/>
</dbReference>
<keyword evidence="4" id="KW-0288">FMN</keyword>
<accession>A0A3B0V4S7</accession>
<name>A0A3B0V4S7_9ZZZZ</name>
<evidence type="ECO:0000256" key="3">
    <source>
        <dbReference type="ARBA" id="ARBA00022630"/>
    </source>
</evidence>
<evidence type="ECO:0000256" key="2">
    <source>
        <dbReference type="ARBA" id="ARBA00004725"/>
    </source>
</evidence>
<dbReference type="InterPro" id="IPR050074">
    <property type="entry name" value="DHO_dehydrogenase"/>
</dbReference>
<dbReference type="UniPathway" id="UPA00070"/>
<gene>
    <name evidence="8" type="ORF">MNBD_BACTEROID07-1490</name>
</gene>
<comment type="cofactor">
    <cofactor evidence="1">
        <name>FMN</name>
        <dbReference type="ChEBI" id="CHEBI:58210"/>
    </cofactor>
</comment>
<dbReference type="CDD" id="cd04739">
    <property type="entry name" value="DHOD_like"/>
    <property type="match status" value="1"/>
</dbReference>
<dbReference type="InterPro" id="IPR013785">
    <property type="entry name" value="Aldolase_TIM"/>
</dbReference>
<dbReference type="InterPro" id="IPR012135">
    <property type="entry name" value="Dihydroorotate_DH_1_2"/>
</dbReference>
<keyword evidence="6" id="KW-0560">Oxidoreductase</keyword>
<evidence type="ECO:0000256" key="4">
    <source>
        <dbReference type="ARBA" id="ARBA00022643"/>
    </source>
</evidence>
<evidence type="ECO:0000256" key="1">
    <source>
        <dbReference type="ARBA" id="ARBA00001917"/>
    </source>
</evidence>
<proteinExistence type="predicted"/>